<evidence type="ECO:0000256" key="1">
    <source>
        <dbReference type="SAM" id="Phobius"/>
    </source>
</evidence>
<dbReference type="InterPro" id="IPR018674">
    <property type="entry name" value="DUF2142_membrane"/>
</dbReference>
<feature type="transmembrane region" description="Helical" evidence="1">
    <location>
        <begin position="256"/>
        <end position="276"/>
    </location>
</feature>
<feature type="transmembrane region" description="Helical" evidence="1">
    <location>
        <begin position="154"/>
        <end position="171"/>
    </location>
</feature>
<dbReference type="EMBL" id="SGWW01000002">
    <property type="protein sequence ID" value="RZS57407.1"/>
    <property type="molecule type" value="Genomic_DNA"/>
</dbReference>
<reference evidence="2 3" key="1">
    <citation type="journal article" date="2015" name="Stand. Genomic Sci.">
        <title>Genomic Encyclopedia of Bacterial and Archaeal Type Strains, Phase III: the genomes of soil and plant-associated and newly described type strains.</title>
        <authorList>
            <person name="Whitman W.B."/>
            <person name="Woyke T."/>
            <person name="Klenk H.P."/>
            <person name="Zhou Y."/>
            <person name="Lilburn T.G."/>
            <person name="Beck B.J."/>
            <person name="De Vos P."/>
            <person name="Vandamme P."/>
            <person name="Eisen J.A."/>
            <person name="Garrity G."/>
            <person name="Hugenholtz P."/>
            <person name="Kyrpides N.C."/>
        </authorList>
    </citation>
    <scope>NUCLEOTIDE SEQUENCE [LARGE SCALE GENOMIC DNA]</scope>
    <source>
        <strain evidence="2 3">CV2</strain>
    </source>
</reference>
<feature type="transmembrane region" description="Helical" evidence="1">
    <location>
        <begin position="323"/>
        <end position="342"/>
    </location>
</feature>
<feature type="transmembrane region" description="Helical" evidence="1">
    <location>
        <begin position="454"/>
        <end position="480"/>
    </location>
</feature>
<comment type="caution">
    <text evidence="2">The sequence shown here is derived from an EMBL/GenBank/DDBJ whole genome shotgun (WGS) entry which is preliminary data.</text>
</comment>
<name>A0A4Q7LSX5_9MICO</name>
<feature type="transmembrane region" description="Helical" evidence="1">
    <location>
        <begin position="411"/>
        <end position="434"/>
    </location>
</feature>
<dbReference type="Pfam" id="PF09913">
    <property type="entry name" value="DUF2142"/>
    <property type="match status" value="1"/>
</dbReference>
<evidence type="ECO:0000313" key="3">
    <source>
        <dbReference type="Proteomes" id="UP000293519"/>
    </source>
</evidence>
<protein>
    <submittedName>
        <fullName evidence="2">Putative membrane protein DUF2142</fullName>
    </submittedName>
</protein>
<keyword evidence="1" id="KW-1133">Transmembrane helix</keyword>
<accession>A0A4Q7LSX5</accession>
<feature type="transmembrane region" description="Helical" evidence="1">
    <location>
        <begin position="127"/>
        <end position="147"/>
    </location>
</feature>
<dbReference type="Proteomes" id="UP000293519">
    <property type="component" value="Unassembled WGS sequence"/>
</dbReference>
<evidence type="ECO:0000313" key="2">
    <source>
        <dbReference type="EMBL" id="RZS57407.1"/>
    </source>
</evidence>
<keyword evidence="1" id="KW-0812">Transmembrane</keyword>
<keyword evidence="1" id="KW-0472">Membrane</keyword>
<feature type="transmembrane region" description="Helical" evidence="1">
    <location>
        <begin position="349"/>
        <end position="370"/>
    </location>
</feature>
<dbReference type="AlphaFoldDB" id="A0A4Q7LSX5"/>
<sequence length="486" mass="51210">MSFTIGFFLMAASWSLLTPIGGAPDEPAHIIRAAAVTSGQVITPAWVGNPAYGAVEVPSYIAELPARACFAFDDEVTPDCYAGSSANQQTLQTTGTSAALNSPIYYWLVGWPSVILSGDVAIFTMRIVSAALTAAFLGVSLVSAWSVGTQAHRTLAMVFVGLSPALTFLAGSVNPNALEATSAAAVYLSSRALFHRWQSRRDGSTTVVLHIALACSLLVLLNTRSIGFLWAALALLLAYLPSSDRPAFRDFLSRRWIPLDLIVIGVTAASLSWLLLLPDYDQSGTPTIEMTGARAALEAVMSSGALLSDAIGMFGWLDTPAPAASIALWSSAAGVSVVVSVLTAQRSALTAALAFFTVAIATPVAVQAVIADELGYIWQGRYALAPLLCTTVALAISVAHRARQADHSSRLTFVLNGAVIMSACAHIAIAIHVLRRYVTGLDRPVGEFLTAPAWTPPFGITALLTALLIATSFTAATCWVRRERAD</sequence>
<organism evidence="2 3">
    <name type="scientific">Microcella putealis</name>
    <dbReference type="NCBI Taxonomy" id="337005"/>
    <lineage>
        <taxon>Bacteria</taxon>
        <taxon>Bacillati</taxon>
        <taxon>Actinomycetota</taxon>
        <taxon>Actinomycetes</taxon>
        <taxon>Micrococcales</taxon>
        <taxon>Microbacteriaceae</taxon>
        <taxon>Microcella</taxon>
    </lineage>
</organism>
<feature type="transmembrane region" description="Helical" evidence="1">
    <location>
        <begin position="382"/>
        <end position="399"/>
    </location>
</feature>
<proteinExistence type="predicted"/>
<keyword evidence="3" id="KW-1185">Reference proteome</keyword>
<gene>
    <name evidence="2" type="ORF">EV141_1119</name>
</gene>